<accession>A0ABM6LZR3</accession>
<name>A0ABM6LZR3_9GAMM</name>
<evidence type="ECO:0000313" key="1">
    <source>
        <dbReference type="EMBL" id="ASG68072.1"/>
    </source>
</evidence>
<dbReference type="Proteomes" id="UP000249910">
    <property type="component" value="Chromosome"/>
</dbReference>
<reference evidence="1 2" key="1">
    <citation type="submission" date="2017-06" db="EMBL/GenBank/DDBJ databases">
        <title>Complete genome of Francisella halioticida.</title>
        <authorList>
            <person name="Sjodin A."/>
        </authorList>
    </citation>
    <scope>NUCLEOTIDE SEQUENCE [LARGE SCALE GENOMIC DNA]</scope>
    <source>
        <strain evidence="1 2">DSM 23729</strain>
    </source>
</reference>
<gene>
    <name evidence="1" type="ORF">CDV26_06435</name>
</gene>
<proteinExistence type="predicted"/>
<keyword evidence="2" id="KW-1185">Reference proteome</keyword>
<sequence>MKLFKYIFLLSIMVMLPLFSFANSSLCNVYIRIKPSVYNDVDRVVFDMVNIKKDQEYKNIAFAGQSRVSVGEVACNDHYNINATALPSPRHEVSKKYQKLEYVGNPINLNHDVDISYPSSFTSLK</sequence>
<evidence type="ECO:0008006" key="3">
    <source>
        <dbReference type="Google" id="ProtNLM"/>
    </source>
</evidence>
<organism evidence="1 2">
    <name type="scientific">Francisella halioticida</name>
    <dbReference type="NCBI Taxonomy" id="549298"/>
    <lineage>
        <taxon>Bacteria</taxon>
        <taxon>Pseudomonadati</taxon>
        <taxon>Pseudomonadota</taxon>
        <taxon>Gammaproteobacteria</taxon>
        <taxon>Thiotrichales</taxon>
        <taxon>Francisellaceae</taxon>
        <taxon>Francisella</taxon>
    </lineage>
</organism>
<dbReference type="EMBL" id="CP022132">
    <property type="protein sequence ID" value="ASG68072.1"/>
    <property type="molecule type" value="Genomic_DNA"/>
</dbReference>
<evidence type="ECO:0000313" key="2">
    <source>
        <dbReference type="Proteomes" id="UP000249910"/>
    </source>
</evidence>
<protein>
    <recommendedName>
        <fullName evidence="3">Spore coat protein U domain-containing protein</fullName>
    </recommendedName>
</protein>